<accession>A0A4U8UTC9</accession>
<reference evidence="1 2" key="2">
    <citation type="journal article" date="2019" name="G3 (Bethesda)">
        <title>Hybrid Assembly of the Genome of the Entomopathogenic Nematode Steinernema carpocapsae Identifies the X-Chromosome.</title>
        <authorList>
            <person name="Serra L."/>
            <person name="Macchietto M."/>
            <person name="Macias-Munoz A."/>
            <person name="McGill C.J."/>
            <person name="Rodriguez I.M."/>
            <person name="Rodriguez B."/>
            <person name="Murad R."/>
            <person name="Mortazavi A."/>
        </authorList>
    </citation>
    <scope>NUCLEOTIDE SEQUENCE [LARGE SCALE GENOMIC DNA]</scope>
    <source>
        <strain evidence="1 2">ALL</strain>
    </source>
</reference>
<evidence type="ECO:0000313" key="1">
    <source>
        <dbReference type="EMBL" id="TMS36552.1"/>
    </source>
</evidence>
<comment type="caution">
    <text evidence="1">The sequence shown here is derived from an EMBL/GenBank/DDBJ whole genome shotgun (WGS) entry which is preliminary data.</text>
</comment>
<sequence length="141" mass="16156">MVSKYEIYWRTNNVRFAAIKKISKMTLKKATVFGRTKIFSITKALAWSIEMEMMRTKGADHSACISCSIVERGSGQGDRSKQKVVPLVYETTNAVQATAPRQPNLTKVLLKDWHCSWIRQAFQLDLLKLLQIRVSKYGKMI</sequence>
<proteinExistence type="predicted"/>
<dbReference type="AlphaFoldDB" id="A0A4U8UTC9"/>
<keyword evidence="2" id="KW-1185">Reference proteome</keyword>
<name>A0A4U8UTC9_STECR</name>
<organism evidence="1 2">
    <name type="scientific">Steinernema carpocapsae</name>
    <name type="common">Entomopathogenic nematode</name>
    <dbReference type="NCBI Taxonomy" id="34508"/>
    <lineage>
        <taxon>Eukaryota</taxon>
        <taxon>Metazoa</taxon>
        <taxon>Ecdysozoa</taxon>
        <taxon>Nematoda</taxon>
        <taxon>Chromadorea</taxon>
        <taxon>Rhabditida</taxon>
        <taxon>Tylenchina</taxon>
        <taxon>Panagrolaimomorpha</taxon>
        <taxon>Strongyloidoidea</taxon>
        <taxon>Steinernematidae</taxon>
        <taxon>Steinernema</taxon>
    </lineage>
</organism>
<evidence type="ECO:0000313" key="2">
    <source>
        <dbReference type="Proteomes" id="UP000298663"/>
    </source>
</evidence>
<gene>
    <name evidence="1" type="ORF">L596_003691</name>
</gene>
<protein>
    <submittedName>
        <fullName evidence="1">Uncharacterized protein</fullName>
    </submittedName>
</protein>
<dbReference type="EMBL" id="AZBU02000001">
    <property type="protein sequence ID" value="TMS36552.1"/>
    <property type="molecule type" value="Genomic_DNA"/>
</dbReference>
<reference evidence="1 2" key="1">
    <citation type="journal article" date="2015" name="Genome Biol.">
        <title>Comparative genomics of Steinernema reveals deeply conserved gene regulatory networks.</title>
        <authorList>
            <person name="Dillman A.R."/>
            <person name="Macchietto M."/>
            <person name="Porter C.F."/>
            <person name="Rogers A."/>
            <person name="Williams B."/>
            <person name="Antoshechkin I."/>
            <person name="Lee M.M."/>
            <person name="Goodwin Z."/>
            <person name="Lu X."/>
            <person name="Lewis E.E."/>
            <person name="Goodrich-Blair H."/>
            <person name="Stock S.P."/>
            <person name="Adams B.J."/>
            <person name="Sternberg P.W."/>
            <person name="Mortazavi A."/>
        </authorList>
    </citation>
    <scope>NUCLEOTIDE SEQUENCE [LARGE SCALE GENOMIC DNA]</scope>
    <source>
        <strain evidence="1 2">ALL</strain>
    </source>
</reference>
<dbReference type="Proteomes" id="UP000298663">
    <property type="component" value="Unassembled WGS sequence"/>
</dbReference>